<accession>A0A2V0NXZ8</accession>
<dbReference type="PANTHER" id="PTHR36978">
    <property type="entry name" value="P-LOOP CONTAINING NUCLEOTIDE TRIPHOSPHATE HYDROLASE"/>
    <property type="match status" value="1"/>
</dbReference>
<evidence type="ECO:0008006" key="4">
    <source>
        <dbReference type="Google" id="ProtNLM"/>
    </source>
</evidence>
<evidence type="ECO:0000313" key="3">
    <source>
        <dbReference type="Proteomes" id="UP000247498"/>
    </source>
</evidence>
<dbReference type="InParanoid" id="A0A2V0NXZ8"/>
<sequence>MPLEVIGAGWGRTGTLSLKTALDTLGLPTYHMVNVLAKPDDADKWVAAANGEPVDWDEMFEGFKGAVDWPPVFFYKELMAKYPDAKVVLGVRDPAKWLSSMEDSIWQARQVLRSAPWYVRTIMHATGPSSKMMAMVERLVYSAEGDFKGTFPSDPDATMQLFIDHVESVKKHVPKGRLLVFDPSQGWAPLCAFLGKPVPEGPYPHVNDKKEWEVRMAGMRRARDTLTWAVPAAALAAAAVAAAAVAVARRR</sequence>
<dbReference type="PANTHER" id="PTHR36978:SF4">
    <property type="entry name" value="P-LOOP CONTAINING NUCLEOSIDE TRIPHOSPHATE HYDROLASE PROTEIN"/>
    <property type="match status" value="1"/>
</dbReference>
<name>A0A2V0NXZ8_9CHLO</name>
<dbReference type="OrthoDB" id="408152at2759"/>
<reference evidence="2 3" key="1">
    <citation type="journal article" date="2018" name="Sci. Rep.">
        <title>Raphidocelis subcapitata (=Pseudokirchneriella subcapitata) provides an insight into genome evolution and environmental adaptations in the Sphaeropleales.</title>
        <authorList>
            <person name="Suzuki S."/>
            <person name="Yamaguchi H."/>
            <person name="Nakajima N."/>
            <person name="Kawachi M."/>
        </authorList>
    </citation>
    <scope>NUCLEOTIDE SEQUENCE [LARGE SCALE GENOMIC DNA]</scope>
    <source>
        <strain evidence="2 3">NIES-35</strain>
    </source>
</reference>
<keyword evidence="1" id="KW-1133">Transmembrane helix</keyword>
<keyword evidence="1" id="KW-0472">Membrane</keyword>
<evidence type="ECO:0000313" key="2">
    <source>
        <dbReference type="EMBL" id="GBF90443.1"/>
    </source>
</evidence>
<evidence type="ECO:0000256" key="1">
    <source>
        <dbReference type="SAM" id="Phobius"/>
    </source>
</evidence>
<organism evidence="2 3">
    <name type="scientific">Raphidocelis subcapitata</name>
    <dbReference type="NCBI Taxonomy" id="307507"/>
    <lineage>
        <taxon>Eukaryota</taxon>
        <taxon>Viridiplantae</taxon>
        <taxon>Chlorophyta</taxon>
        <taxon>core chlorophytes</taxon>
        <taxon>Chlorophyceae</taxon>
        <taxon>CS clade</taxon>
        <taxon>Sphaeropleales</taxon>
        <taxon>Selenastraceae</taxon>
        <taxon>Raphidocelis</taxon>
    </lineage>
</organism>
<dbReference type="Proteomes" id="UP000247498">
    <property type="component" value="Unassembled WGS sequence"/>
</dbReference>
<feature type="transmembrane region" description="Helical" evidence="1">
    <location>
        <begin position="228"/>
        <end position="248"/>
    </location>
</feature>
<dbReference type="Gene3D" id="3.40.50.300">
    <property type="entry name" value="P-loop containing nucleotide triphosphate hydrolases"/>
    <property type="match status" value="1"/>
</dbReference>
<dbReference type="SUPFAM" id="SSF52540">
    <property type="entry name" value="P-loop containing nucleoside triphosphate hydrolases"/>
    <property type="match status" value="1"/>
</dbReference>
<comment type="caution">
    <text evidence="2">The sequence shown here is derived from an EMBL/GenBank/DDBJ whole genome shotgun (WGS) entry which is preliminary data.</text>
</comment>
<dbReference type="STRING" id="307507.A0A2V0NXZ8"/>
<proteinExistence type="predicted"/>
<dbReference type="InterPro" id="IPR040632">
    <property type="entry name" value="Sulfotransfer_4"/>
</dbReference>
<keyword evidence="3" id="KW-1185">Reference proteome</keyword>
<protein>
    <recommendedName>
        <fullName evidence="4">Sulfotransferase family protein</fullName>
    </recommendedName>
</protein>
<dbReference type="Pfam" id="PF17784">
    <property type="entry name" value="Sulfotransfer_4"/>
    <property type="match status" value="1"/>
</dbReference>
<dbReference type="EMBL" id="BDRX01000017">
    <property type="protein sequence ID" value="GBF90443.1"/>
    <property type="molecule type" value="Genomic_DNA"/>
</dbReference>
<keyword evidence="1" id="KW-0812">Transmembrane</keyword>
<dbReference type="AlphaFoldDB" id="A0A2V0NXZ8"/>
<dbReference type="InterPro" id="IPR027417">
    <property type="entry name" value="P-loop_NTPase"/>
</dbReference>
<gene>
    <name evidence="2" type="ORF">Rsub_03439</name>
</gene>